<evidence type="ECO:0000313" key="5">
    <source>
        <dbReference type="Proteomes" id="UP000504617"/>
    </source>
</evidence>
<proteinExistence type="predicted"/>
<sequence>MGRVLMPPVLTLDPNDENIILEIPDEKEEMTLNSPSKENKKESSLKKSRILLGKTGVIKEEPQQNMSQPEVKDPWNLSNDEFYYPKQQGLRGTFGGNIIQHSIPAVELRQPFFPTHMGPMKLRQFHRPPWKKYSFGTLSQPGPHSVQPLLKHIKKKAK</sequence>
<protein>
    <submittedName>
        <fullName evidence="6">Transcription initiation factor TFIID subunit 1-like</fullName>
    </submittedName>
</protein>
<dbReference type="GO" id="GO:0016251">
    <property type="term" value="F:RNA polymerase II general transcription initiation factor activity"/>
    <property type="evidence" value="ECO:0007669"/>
    <property type="project" value="InterPro"/>
</dbReference>
<reference evidence="6" key="1">
    <citation type="submission" date="2025-08" db="UniProtKB">
        <authorList>
            <consortium name="RefSeq"/>
        </authorList>
    </citation>
    <scope>IDENTIFICATION</scope>
</reference>
<dbReference type="InterPro" id="IPR040240">
    <property type="entry name" value="TAF1"/>
</dbReference>
<dbReference type="GO" id="GO:0005669">
    <property type="term" value="C:transcription factor TFIID complex"/>
    <property type="evidence" value="ECO:0007669"/>
    <property type="project" value="InterPro"/>
</dbReference>
<name>A0A6I9XY12_9SAUR</name>
<evidence type="ECO:0000256" key="2">
    <source>
        <dbReference type="ARBA" id="ARBA00023242"/>
    </source>
</evidence>
<comment type="subcellular location">
    <subcellularLocation>
        <location evidence="1">Nucleus</location>
    </subcellularLocation>
</comment>
<dbReference type="RefSeq" id="XP_013919067.1">
    <property type="nucleotide sequence ID" value="XM_014063592.1"/>
</dbReference>
<evidence type="ECO:0000259" key="4">
    <source>
        <dbReference type="Pfam" id="PF12157"/>
    </source>
</evidence>
<dbReference type="PANTHER" id="PTHR13900:SF0">
    <property type="entry name" value="TRANSCRIPTION INITIATION FACTOR TFIID SUBUNIT 1"/>
    <property type="match status" value="1"/>
</dbReference>
<evidence type="ECO:0000313" key="6">
    <source>
        <dbReference type="RefSeq" id="XP_013919067.1"/>
    </source>
</evidence>
<dbReference type="Proteomes" id="UP000504617">
    <property type="component" value="Unplaced"/>
</dbReference>
<dbReference type="GeneID" id="106546670"/>
<dbReference type="AlphaFoldDB" id="A0A6I9XY12"/>
<dbReference type="GO" id="GO:0017025">
    <property type="term" value="F:TBP-class protein binding"/>
    <property type="evidence" value="ECO:0007669"/>
    <property type="project" value="InterPro"/>
</dbReference>
<gene>
    <name evidence="6" type="primary">LOC106546670</name>
</gene>
<feature type="non-terminal residue" evidence="6">
    <location>
        <position position="158"/>
    </location>
</feature>
<dbReference type="Pfam" id="PF12157">
    <property type="entry name" value="DUF3591"/>
    <property type="match status" value="1"/>
</dbReference>
<dbReference type="PANTHER" id="PTHR13900">
    <property type="entry name" value="TRANSCRIPTION INITIATION FACTOR TFIID"/>
    <property type="match status" value="1"/>
</dbReference>
<dbReference type="OrthoDB" id="5752at2759"/>
<dbReference type="KEGG" id="tsr:106546670"/>
<dbReference type="InterPro" id="IPR022591">
    <property type="entry name" value="TAF1_HAT_dom"/>
</dbReference>
<keyword evidence="5" id="KW-1185">Reference proteome</keyword>
<dbReference type="GO" id="GO:0004402">
    <property type="term" value="F:histone acetyltransferase activity"/>
    <property type="evidence" value="ECO:0007669"/>
    <property type="project" value="InterPro"/>
</dbReference>
<feature type="region of interest" description="Disordered" evidence="3">
    <location>
        <begin position="25"/>
        <end position="72"/>
    </location>
</feature>
<evidence type="ECO:0000256" key="1">
    <source>
        <dbReference type="ARBA" id="ARBA00004123"/>
    </source>
</evidence>
<feature type="domain" description="Transcription initiation factor TFIID subunit 1 histone acetyltransferase" evidence="4">
    <location>
        <begin position="75"/>
        <end position="137"/>
    </location>
</feature>
<accession>A0A6I9XY12</accession>
<dbReference type="GO" id="GO:0051123">
    <property type="term" value="P:RNA polymerase II preinitiation complex assembly"/>
    <property type="evidence" value="ECO:0007669"/>
    <property type="project" value="TreeGrafter"/>
</dbReference>
<organism evidence="5 6">
    <name type="scientific">Thamnophis sirtalis</name>
    <dbReference type="NCBI Taxonomy" id="35019"/>
    <lineage>
        <taxon>Eukaryota</taxon>
        <taxon>Metazoa</taxon>
        <taxon>Chordata</taxon>
        <taxon>Craniata</taxon>
        <taxon>Vertebrata</taxon>
        <taxon>Euteleostomi</taxon>
        <taxon>Lepidosauria</taxon>
        <taxon>Squamata</taxon>
        <taxon>Bifurcata</taxon>
        <taxon>Unidentata</taxon>
        <taxon>Episquamata</taxon>
        <taxon>Toxicofera</taxon>
        <taxon>Serpentes</taxon>
        <taxon>Colubroidea</taxon>
        <taxon>Colubridae</taxon>
        <taxon>Natricinae</taxon>
        <taxon>Thamnophis</taxon>
    </lineage>
</organism>
<evidence type="ECO:0000256" key="3">
    <source>
        <dbReference type="SAM" id="MobiDB-lite"/>
    </source>
</evidence>
<keyword evidence="2" id="KW-0539">Nucleus</keyword>